<reference evidence="2 3" key="1">
    <citation type="journal article" date="2021" name="Elife">
        <title>Chloroplast acquisition without the gene transfer in kleptoplastic sea slugs, Plakobranchus ocellatus.</title>
        <authorList>
            <person name="Maeda T."/>
            <person name="Takahashi S."/>
            <person name="Yoshida T."/>
            <person name="Shimamura S."/>
            <person name="Takaki Y."/>
            <person name="Nagai Y."/>
            <person name="Toyoda A."/>
            <person name="Suzuki Y."/>
            <person name="Arimoto A."/>
            <person name="Ishii H."/>
            <person name="Satoh N."/>
            <person name="Nishiyama T."/>
            <person name="Hasebe M."/>
            <person name="Maruyama T."/>
            <person name="Minagawa J."/>
            <person name="Obokata J."/>
            <person name="Shigenobu S."/>
        </authorList>
    </citation>
    <scope>NUCLEOTIDE SEQUENCE [LARGE SCALE GENOMIC DNA]</scope>
</reference>
<protein>
    <submittedName>
        <fullName evidence="2">Uncharacterized protein</fullName>
    </submittedName>
</protein>
<sequence length="72" mass="7813">MLDTRMKPETARPQQDDLRLSGPPTGQGAGDGARTSNKKLRGFVPQLRCQIIDTVLAKAMDADSAWLRGFGV</sequence>
<organism evidence="2 3">
    <name type="scientific">Plakobranchus ocellatus</name>
    <dbReference type="NCBI Taxonomy" id="259542"/>
    <lineage>
        <taxon>Eukaryota</taxon>
        <taxon>Metazoa</taxon>
        <taxon>Spiralia</taxon>
        <taxon>Lophotrochozoa</taxon>
        <taxon>Mollusca</taxon>
        <taxon>Gastropoda</taxon>
        <taxon>Heterobranchia</taxon>
        <taxon>Euthyneura</taxon>
        <taxon>Panpulmonata</taxon>
        <taxon>Sacoglossa</taxon>
        <taxon>Placobranchoidea</taxon>
        <taxon>Plakobranchidae</taxon>
        <taxon>Plakobranchus</taxon>
    </lineage>
</organism>
<keyword evidence="3" id="KW-1185">Reference proteome</keyword>
<dbReference type="Proteomes" id="UP000735302">
    <property type="component" value="Unassembled WGS sequence"/>
</dbReference>
<dbReference type="AlphaFoldDB" id="A0AAV4CAC7"/>
<comment type="caution">
    <text evidence="2">The sequence shown here is derived from an EMBL/GenBank/DDBJ whole genome shotgun (WGS) entry which is preliminary data.</text>
</comment>
<proteinExistence type="predicted"/>
<evidence type="ECO:0000313" key="3">
    <source>
        <dbReference type="Proteomes" id="UP000735302"/>
    </source>
</evidence>
<dbReference type="EMBL" id="BLXT01006160">
    <property type="protein sequence ID" value="GFO29509.1"/>
    <property type="molecule type" value="Genomic_DNA"/>
</dbReference>
<gene>
    <name evidence="2" type="ORF">PoB_005601400</name>
</gene>
<evidence type="ECO:0000256" key="1">
    <source>
        <dbReference type="SAM" id="MobiDB-lite"/>
    </source>
</evidence>
<accession>A0AAV4CAC7</accession>
<feature type="compositionally biased region" description="Basic and acidic residues" evidence="1">
    <location>
        <begin position="1"/>
        <end position="19"/>
    </location>
</feature>
<name>A0AAV4CAC7_9GAST</name>
<feature type="region of interest" description="Disordered" evidence="1">
    <location>
        <begin position="1"/>
        <end position="38"/>
    </location>
</feature>
<evidence type="ECO:0000313" key="2">
    <source>
        <dbReference type="EMBL" id="GFO29509.1"/>
    </source>
</evidence>